<dbReference type="PANTHER" id="PTHR13710:SF105">
    <property type="entry name" value="ATP-DEPENDENT DNA HELICASE Q1"/>
    <property type="match status" value="1"/>
</dbReference>
<gene>
    <name evidence="11" type="primary">recQ</name>
    <name evidence="11" type="ORF">GCM10011354_30080</name>
</gene>
<evidence type="ECO:0000256" key="2">
    <source>
        <dbReference type="ARBA" id="ARBA00022741"/>
    </source>
</evidence>
<dbReference type="EMBL" id="BMHA01000012">
    <property type="protein sequence ID" value="GGI08637.1"/>
    <property type="molecule type" value="Genomic_DNA"/>
</dbReference>
<dbReference type="GO" id="GO:0016787">
    <property type="term" value="F:hydrolase activity"/>
    <property type="evidence" value="ECO:0007669"/>
    <property type="project" value="UniProtKB-KW"/>
</dbReference>
<keyword evidence="2" id="KW-0547">Nucleotide-binding</keyword>
<dbReference type="GO" id="GO:0006310">
    <property type="term" value="P:DNA recombination"/>
    <property type="evidence" value="ECO:0007669"/>
    <property type="project" value="TreeGrafter"/>
</dbReference>
<keyword evidence="5" id="KW-0238">DNA-binding</keyword>
<evidence type="ECO:0000256" key="3">
    <source>
        <dbReference type="ARBA" id="ARBA00022801"/>
    </source>
</evidence>
<reference evidence="11" key="1">
    <citation type="journal article" date="2014" name="Int. J. Syst. Evol. Microbiol.">
        <title>Complete genome sequence of Corynebacterium casei LMG S-19264T (=DSM 44701T), isolated from a smear-ripened cheese.</title>
        <authorList>
            <consortium name="US DOE Joint Genome Institute (JGI-PGF)"/>
            <person name="Walter F."/>
            <person name="Albersmeier A."/>
            <person name="Kalinowski J."/>
            <person name="Ruckert C."/>
        </authorList>
    </citation>
    <scope>NUCLEOTIDE SEQUENCE</scope>
    <source>
        <strain evidence="11">CGMCC 1.14988</strain>
    </source>
</reference>
<dbReference type="GO" id="GO:0005524">
    <property type="term" value="F:ATP binding"/>
    <property type="evidence" value="ECO:0007669"/>
    <property type="project" value="UniProtKB-KW"/>
</dbReference>
<evidence type="ECO:0000313" key="11">
    <source>
        <dbReference type="EMBL" id="GGI08637.1"/>
    </source>
</evidence>
<reference evidence="11" key="2">
    <citation type="submission" date="2020-09" db="EMBL/GenBank/DDBJ databases">
        <authorList>
            <person name="Sun Q."/>
            <person name="Zhou Y."/>
        </authorList>
    </citation>
    <scope>NUCLEOTIDE SEQUENCE</scope>
    <source>
        <strain evidence="11">CGMCC 1.14988</strain>
    </source>
</reference>
<dbReference type="SUPFAM" id="SSF52540">
    <property type="entry name" value="P-loop containing nucleoside triphosphate hydrolases"/>
    <property type="match status" value="1"/>
</dbReference>
<evidence type="ECO:0000256" key="1">
    <source>
        <dbReference type="ARBA" id="ARBA00005446"/>
    </source>
</evidence>
<sequence length="716" mass="77420">MATTRERAETLLHQLAGPDARLREDQGRAIQALVDARARALVVQRTGWGKSAVYFIATKLLRDEGAGPTLIVSPLLALMRDQLAAARRMGLTAETVNSTNVDDWKAIEQQVADGQVDLLLVSPERLNHPRFRAEILDRLVASIGLLVIDEAHCISDHGHDFRPDYRRLRDVLDQLVAARDTDVPVLACTATATDRVVTDVADQLARRPDGDQVPVTVLRGALARDTLALHVVDLRGHEQRLAWIAGYLADHAPAGRAGIVYALTVAEAERVATFLRELGHDVAAYTSRLDAPQRAELEDALKANQLAGVVATTALSMGYDKPDLGFVVHLGAPSSPVAYYQAIGRAGRGGHPTDIVVLPTPTDERLWHHFDVAGIPTQPEVDQIVGALDRDRPRSLPALEAAVNVRRSRLELLLKVLDVEGVVRRVDGGYLATGHPYTHDDARYERLLEGRRAEHEVMRRYLDPATTECSMQLLTAALDDPAAEPCGRCGRCTGRPLDVALDEQVLAAAREHVRSRELPVLPRRRWPSGLDRLGHDRRGNLAKDLQAAPGRALAGTDPSGYGQAVADLLTLAREGRAEDAVSSEAFAEVVDGCVKLLARWDWPQRPRTIVTVPSATHGPLTRAVADRLGELGRLPVRHDVLEARDTPPQSSFANSAHQAANALDTLEVTGPVPDGPVLLVDAVTVSGWTLTVATVLLAEQGAGPVLPLVLSSTTAG</sequence>
<dbReference type="InterPro" id="IPR001650">
    <property type="entry name" value="Helicase_C-like"/>
</dbReference>
<dbReference type="InterPro" id="IPR029057">
    <property type="entry name" value="PRTase-like"/>
</dbReference>
<evidence type="ECO:0000259" key="9">
    <source>
        <dbReference type="PROSITE" id="PS51192"/>
    </source>
</evidence>
<dbReference type="GO" id="GO:0009378">
    <property type="term" value="F:four-way junction helicase activity"/>
    <property type="evidence" value="ECO:0007669"/>
    <property type="project" value="TreeGrafter"/>
</dbReference>
<dbReference type="InterPro" id="IPR014001">
    <property type="entry name" value="Helicase_ATP-bd"/>
</dbReference>
<dbReference type="EC" id="5.6.2.4" evidence="8"/>
<dbReference type="PROSITE" id="PS00690">
    <property type="entry name" value="DEAH_ATP_HELICASE"/>
    <property type="match status" value="1"/>
</dbReference>
<dbReference type="GO" id="GO:0005737">
    <property type="term" value="C:cytoplasm"/>
    <property type="evidence" value="ECO:0007669"/>
    <property type="project" value="TreeGrafter"/>
</dbReference>
<keyword evidence="12" id="KW-1185">Reference proteome</keyword>
<comment type="catalytic activity">
    <reaction evidence="7">
        <text>Couples ATP hydrolysis with the unwinding of duplex DNA by translocating in the 3'-5' direction.</text>
        <dbReference type="EC" id="5.6.2.4"/>
    </reaction>
</comment>
<organism evidence="11 12">
    <name type="scientific">Egicoccus halophilus</name>
    <dbReference type="NCBI Taxonomy" id="1670830"/>
    <lineage>
        <taxon>Bacteria</taxon>
        <taxon>Bacillati</taxon>
        <taxon>Actinomycetota</taxon>
        <taxon>Nitriliruptoria</taxon>
        <taxon>Egicoccales</taxon>
        <taxon>Egicoccaceae</taxon>
        <taxon>Egicoccus</taxon>
    </lineage>
</organism>
<dbReference type="InterPro" id="IPR027417">
    <property type="entry name" value="P-loop_NTPase"/>
</dbReference>
<evidence type="ECO:0000256" key="8">
    <source>
        <dbReference type="ARBA" id="ARBA00034808"/>
    </source>
</evidence>
<dbReference type="SMART" id="SM00487">
    <property type="entry name" value="DEXDc"/>
    <property type="match status" value="1"/>
</dbReference>
<evidence type="ECO:0000259" key="10">
    <source>
        <dbReference type="PROSITE" id="PS51194"/>
    </source>
</evidence>
<dbReference type="Proteomes" id="UP000650511">
    <property type="component" value="Unassembled WGS sequence"/>
</dbReference>
<evidence type="ECO:0000256" key="5">
    <source>
        <dbReference type="ARBA" id="ARBA00023125"/>
    </source>
</evidence>
<dbReference type="GO" id="GO:0043138">
    <property type="term" value="F:3'-5' DNA helicase activity"/>
    <property type="evidence" value="ECO:0007669"/>
    <property type="project" value="UniProtKB-EC"/>
</dbReference>
<keyword evidence="11" id="KW-0347">Helicase</keyword>
<keyword evidence="6" id="KW-0413">Isomerase</keyword>
<dbReference type="Gene3D" id="3.40.50.300">
    <property type="entry name" value="P-loop containing nucleotide triphosphate hydrolases"/>
    <property type="match status" value="2"/>
</dbReference>
<dbReference type="GO" id="GO:0003677">
    <property type="term" value="F:DNA binding"/>
    <property type="evidence" value="ECO:0007669"/>
    <property type="project" value="UniProtKB-KW"/>
</dbReference>
<feature type="domain" description="Helicase C-terminal" evidence="10">
    <location>
        <begin position="236"/>
        <end position="392"/>
    </location>
</feature>
<dbReference type="SUPFAM" id="SSF53271">
    <property type="entry name" value="PRTase-like"/>
    <property type="match status" value="1"/>
</dbReference>
<dbReference type="InterPro" id="IPR011545">
    <property type="entry name" value="DEAD/DEAH_box_helicase_dom"/>
</dbReference>
<dbReference type="RefSeq" id="WP_130650409.1">
    <property type="nucleotide sequence ID" value="NZ_BMHA01000012.1"/>
</dbReference>
<evidence type="ECO:0000256" key="7">
    <source>
        <dbReference type="ARBA" id="ARBA00034617"/>
    </source>
</evidence>
<accession>A0A8J3AAD1</accession>
<evidence type="ECO:0000256" key="6">
    <source>
        <dbReference type="ARBA" id="ARBA00023235"/>
    </source>
</evidence>
<dbReference type="OrthoDB" id="9760034at2"/>
<dbReference type="GO" id="GO:0043590">
    <property type="term" value="C:bacterial nucleoid"/>
    <property type="evidence" value="ECO:0007669"/>
    <property type="project" value="TreeGrafter"/>
</dbReference>
<keyword evidence="3" id="KW-0378">Hydrolase</keyword>
<dbReference type="GO" id="GO:0006281">
    <property type="term" value="P:DNA repair"/>
    <property type="evidence" value="ECO:0007669"/>
    <property type="project" value="TreeGrafter"/>
</dbReference>
<dbReference type="SMART" id="SM00490">
    <property type="entry name" value="HELICc"/>
    <property type="match status" value="1"/>
</dbReference>
<keyword evidence="4" id="KW-0067">ATP-binding</keyword>
<name>A0A8J3AAD1_9ACTN</name>
<dbReference type="PROSITE" id="PS51194">
    <property type="entry name" value="HELICASE_CTER"/>
    <property type="match status" value="1"/>
</dbReference>
<dbReference type="GO" id="GO:0030894">
    <property type="term" value="C:replisome"/>
    <property type="evidence" value="ECO:0007669"/>
    <property type="project" value="TreeGrafter"/>
</dbReference>
<dbReference type="Pfam" id="PF00271">
    <property type="entry name" value="Helicase_C"/>
    <property type="match status" value="1"/>
</dbReference>
<dbReference type="AlphaFoldDB" id="A0A8J3AAD1"/>
<comment type="similarity">
    <text evidence="1">Belongs to the helicase family. RecQ subfamily.</text>
</comment>
<dbReference type="PANTHER" id="PTHR13710">
    <property type="entry name" value="DNA HELICASE RECQ FAMILY MEMBER"/>
    <property type="match status" value="1"/>
</dbReference>
<feature type="domain" description="Helicase ATP-binding" evidence="9">
    <location>
        <begin position="31"/>
        <end position="210"/>
    </location>
</feature>
<protein>
    <recommendedName>
        <fullName evidence="8">DNA 3'-5' helicase</fullName>
        <ecNumber evidence="8">5.6.2.4</ecNumber>
    </recommendedName>
</protein>
<comment type="caution">
    <text evidence="11">The sequence shown here is derived from an EMBL/GenBank/DDBJ whole genome shotgun (WGS) entry which is preliminary data.</text>
</comment>
<dbReference type="InterPro" id="IPR002464">
    <property type="entry name" value="DNA/RNA_helicase_DEAH_CS"/>
</dbReference>
<evidence type="ECO:0000313" key="12">
    <source>
        <dbReference type="Proteomes" id="UP000650511"/>
    </source>
</evidence>
<dbReference type="PROSITE" id="PS51192">
    <property type="entry name" value="HELICASE_ATP_BIND_1"/>
    <property type="match status" value="1"/>
</dbReference>
<evidence type="ECO:0000256" key="4">
    <source>
        <dbReference type="ARBA" id="ARBA00022840"/>
    </source>
</evidence>
<dbReference type="Pfam" id="PF00270">
    <property type="entry name" value="DEAD"/>
    <property type="match status" value="1"/>
</dbReference>
<proteinExistence type="inferred from homology"/>